<gene>
    <name evidence="2" type="ORF">DBV05_g6158</name>
</gene>
<evidence type="ECO:0000256" key="1">
    <source>
        <dbReference type="SAM" id="MobiDB-lite"/>
    </source>
</evidence>
<accession>A0A5N5DBN6</accession>
<feature type="compositionally biased region" description="Basic residues" evidence="1">
    <location>
        <begin position="90"/>
        <end position="99"/>
    </location>
</feature>
<dbReference type="EMBL" id="VCHE01000035">
    <property type="protein sequence ID" value="KAB2575236.1"/>
    <property type="molecule type" value="Genomic_DNA"/>
</dbReference>
<protein>
    <submittedName>
        <fullName evidence="2">Uncharacterized protein</fullName>
    </submittedName>
</protein>
<comment type="caution">
    <text evidence="2">The sequence shown here is derived from an EMBL/GenBank/DDBJ whole genome shotgun (WGS) entry which is preliminary data.</text>
</comment>
<organism evidence="2 3">
    <name type="scientific">Lasiodiplodia theobromae</name>
    <dbReference type="NCBI Taxonomy" id="45133"/>
    <lineage>
        <taxon>Eukaryota</taxon>
        <taxon>Fungi</taxon>
        <taxon>Dikarya</taxon>
        <taxon>Ascomycota</taxon>
        <taxon>Pezizomycotina</taxon>
        <taxon>Dothideomycetes</taxon>
        <taxon>Dothideomycetes incertae sedis</taxon>
        <taxon>Botryosphaeriales</taxon>
        <taxon>Botryosphaeriaceae</taxon>
        <taxon>Lasiodiplodia</taxon>
    </lineage>
</organism>
<feature type="compositionally biased region" description="Basic and acidic residues" evidence="1">
    <location>
        <begin position="70"/>
        <end position="89"/>
    </location>
</feature>
<evidence type="ECO:0000313" key="3">
    <source>
        <dbReference type="Proteomes" id="UP000325902"/>
    </source>
</evidence>
<dbReference type="Proteomes" id="UP000325902">
    <property type="component" value="Unassembled WGS sequence"/>
</dbReference>
<dbReference type="AlphaFoldDB" id="A0A5N5DBN6"/>
<proteinExistence type="predicted"/>
<feature type="region of interest" description="Disordered" evidence="1">
    <location>
        <begin position="70"/>
        <end position="167"/>
    </location>
</feature>
<name>A0A5N5DBN6_9PEZI</name>
<sequence length="167" mass="18669">MLSLSVVRWLEQLWDSDAKTRGCSQATISLDNYALDPADAKILSHGLIELRLARLSSTVASLERTLSERGGDFSACHDLDKDKGKDKTKTKTKTKVKAKTKNDKGKAKNKSRDTNRDKHKDTIKNKNKNKNKDKNKDKNTNTNMTGCYRPPLRSRHPQAAISTACSP</sequence>
<feature type="compositionally biased region" description="Basic and acidic residues" evidence="1">
    <location>
        <begin position="100"/>
        <end position="139"/>
    </location>
</feature>
<evidence type="ECO:0000313" key="2">
    <source>
        <dbReference type="EMBL" id="KAB2575236.1"/>
    </source>
</evidence>
<keyword evidence="3" id="KW-1185">Reference proteome</keyword>
<reference evidence="2 3" key="1">
    <citation type="journal article" date="2019" name="Sci. Rep.">
        <title>A multi-omics analysis of the grapevine pathogen Lasiodiplodia theobromae reveals that temperature affects the expression of virulence- and pathogenicity-related genes.</title>
        <authorList>
            <person name="Felix C."/>
            <person name="Meneses R."/>
            <person name="Goncalves M.F.M."/>
            <person name="Tilleman L."/>
            <person name="Duarte A.S."/>
            <person name="Jorrin-Novo J.V."/>
            <person name="Van de Peer Y."/>
            <person name="Deforce D."/>
            <person name="Van Nieuwerburgh F."/>
            <person name="Esteves A.C."/>
            <person name="Alves A."/>
        </authorList>
    </citation>
    <scope>NUCLEOTIDE SEQUENCE [LARGE SCALE GENOMIC DNA]</scope>
    <source>
        <strain evidence="2 3">LA-SOL3</strain>
    </source>
</reference>